<evidence type="ECO:0000313" key="1">
    <source>
        <dbReference type="EMBL" id="QEU76077.1"/>
    </source>
</evidence>
<keyword evidence="2" id="KW-1185">Reference proteome</keyword>
<dbReference type="InterPro" id="IPR041289">
    <property type="entry name" value="Bact_RF_family3"/>
</dbReference>
<dbReference type="Pfam" id="PF18845">
    <property type="entry name" value="baeRF_family3"/>
    <property type="match status" value="1"/>
</dbReference>
<proteinExistence type="predicted"/>
<name>A0A5J6FJS4_9ACTN</name>
<organism evidence="1 2">
    <name type="scientific">Streptomyces nitrosporeus</name>
    <dbReference type="NCBI Taxonomy" id="28894"/>
    <lineage>
        <taxon>Bacteria</taxon>
        <taxon>Bacillati</taxon>
        <taxon>Actinomycetota</taxon>
        <taxon>Actinomycetes</taxon>
        <taxon>Kitasatosporales</taxon>
        <taxon>Streptomycetaceae</taxon>
        <taxon>Streptomyces</taxon>
    </lineage>
</organism>
<dbReference type="RefSeq" id="WP_150491393.1">
    <property type="nucleotide sequence ID" value="NZ_BMUV01000012.1"/>
</dbReference>
<sequence length="371" mass="40359">MDTDALTAGTLQRLRATRPYPALSLTMPTHRRAPDNAQDAVRLRNLVAEAGNRLDADPRVSREAGDAVKAQLERAVTDVDQRRALESLVVLADADEYQIWRLPRTAPERVVLSDSYLTRNLVAAKAGAQLFWVLNFSAEHAALWSGTVEGLREEKGRGFPLSPPHENFDPERQARSGDAPSIYVSEDTRSFFRTVDERLRGVLAADPRPLFLIGLPQALSLLEDVGECARTAACKVAKGTTAETTAAELSRELETALEDWRAQGAAAVRDRLDAARGAKTFAGGLDEVWAAAKEGRVGLVAVEEHFQRTVRVTEGHLVAVDPADVAPGDEEVREDIVDELIETVLDNGGEAVFVADDSLADHGRVAAVLRF</sequence>
<dbReference type="EMBL" id="CP023702">
    <property type="protein sequence ID" value="QEU76077.1"/>
    <property type="molecule type" value="Genomic_DNA"/>
</dbReference>
<dbReference type="KEGG" id="snk:CP967_32560"/>
<evidence type="ECO:0000313" key="2">
    <source>
        <dbReference type="Proteomes" id="UP000326178"/>
    </source>
</evidence>
<protein>
    <submittedName>
        <fullName evidence="1">Chemotaxis protein</fullName>
    </submittedName>
</protein>
<accession>A0A5J6FJS4</accession>
<reference evidence="1 2" key="1">
    <citation type="submission" date="2017-09" db="EMBL/GenBank/DDBJ databases">
        <authorList>
            <person name="Lee N."/>
            <person name="Cho B.-K."/>
        </authorList>
    </citation>
    <scope>NUCLEOTIDE SEQUENCE [LARGE SCALE GENOMIC DNA]</scope>
    <source>
        <strain evidence="1 2">ATCC 12769</strain>
    </source>
</reference>
<dbReference type="AlphaFoldDB" id="A0A5J6FJS4"/>
<dbReference type="Proteomes" id="UP000326178">
    <property type="component" value="Chromosome"/>
</dbReference>
<dbReference type="OrthoDB" id="3449793at2"/>
<gene>
    <name evidence="1" type="ORF">CP967_32560</name>
</gene>